<dbReference type="AlphaFoldDB" id="A0A5B1M484"/>
<organism evidence="3 4">
    <name type="scientific">Nocardioides antri</name>
    <dbReference type="NCBI Taxonomy" id="2607659"/>
    <lineage>
        <taxon>Bacteria</taxon>
        <taxon>Bacillati</taxon>
        <taxon>Actinomycetota</taxon>
        <taxon>Actinomycetes</taxon>
        <taxon>Propionibacteriales</taxon>
        <taxon>Nocardioidaceae</taxon>
        <taxon>Nocardioides</taxon>
    </lineage>
</organism>
<dbReference type="PRINTS" id="PR01438">
    <property type="entry name" value="UNVRSLSTRESS"/>
</dbReference>
<comment type="caution">
    <text evidence="3">The sequence shown here is derived from an EMBL/GenBank/DDBJ whole genome shotgun (WGS) entry which is preliminary data.</text>
</comment>
<dbReference type="InterPro" id="IPR006015">
    <property type="entry name" value="Universal_stress_UspA"/>
</dbReference>
<dbReference type="InterPro" id="IPR006016">
    <property type="entry name" value="UspA"/>
</dbReference>
<evidence type="ECO:0000313" key="3">
    <source>
        <dbReference type="EMBL" id="KAA1426560.1"/>
    </source>
</evidence>
<reference evidence="3 4" key="2">
    <citation type="submission" date="2019-09" db="EMBL/GenBank/DDBJ databases">
        <authorList>
            <person name="Jin C."/>
        </authorList>
    </citation>
    <scope>NUCLEOTIDE SEQUENCE [LARGE SCALE GENOMIC DNA]</scope>
    <source>
        <strain evidence="3 4">BN140041</strain>
    </source>
</reference>
<dbReference type="EMBL" id="VUJW01000008">
    <property type="protein sequence ID" value="KAA1426560.1"/>
    <property type="molecule type" value="Genomic_DNA"/>
</dbReference>
<dbReference type="SUPFAM" id="SSF52402">
    <property type="entry name" value="Adenine nucleotide alpha hydrolases-like"/>
    <property type="match status" value="2"/>
</dbReference>
<name>A0A5B1M484_9ACTN</name>
<comment type="similarity">
    <text evidence="1">Belongs to the universal stress protein A family.</text>
</comment>
<dbReference type="PANTHER" id="PTHR46553:SF3">
    <property type="entry name" value="ADENINE NUCLEOTIDE ALPHA HYDROLASES-LIKE SUPERFAMILY PROTEIN"/>
    <property type="match status" value="1"/>
</dbReference>
<dbReference type="RefSeq" id="WP_149751142.1">
    <property type="nucleotide sequence ID" value="NZ_VUJW01000008.1"/>
</dbReference>
<gene>
    <name evidence="3" type="ORF">F0U47_14315</name>
</gene>
<dbReference type="CDD" id="cd00293">
    <property type="entry name" value="USP-like"/>
    <property type="match status" value="1"/>
</dbReference>
<sequence>MDALRIPAGAVVVGIDGSEHSSRALAWAADQAEREQRPLMVLHALGAVDPYWMAQPLVDVHALKKSMVEGAEGLLASARDVALAEHPHLEVTTGWRSEDARHLLIEASEHAGLVVVGSHGRGPVKRLLLGSVSVGLTRHAHCPVAVVRLGRGVPSGGGVLVGVDASDRSLPTLDQAFRLAASRGAPLTVAHCFWAAGAGIDLPTREVSDKVHVEHRQIVAEMLSTFRARHPDVPVTVELAHGLADDVLLDLAHGKDVAVVGSRERSTLTDLLLGSVAATLVEHAPCTVVVVPRP</sequence>
<feature type="domain" description="UspA" evidence="2">
    <location>
        <begin position="159"/>
        <end position="292"/>
    </location>
</feature>
<accession>A0A5B1M484</accession>
<dbReference type="PANTHER" id="PTHR46553">
    <property type="entry name" value="ADENINE NUCLEOTIDE ALPHA HYDROLASES-LIKE SUPERFAMILY PROTEIN"/>
    <property type="match status" value="1"/>
</dbReference>
<dbReference type="InterPro" id="IPR014729">
    <property type="entry name" value="Rossmann-like_a/b/a_fold"/>
</dbReference>
<evidence type="ECO:0000313" key="4">
    <source>
        <dbReference type="Proteomes" id="UP000324351"/>
    </source>
</evidence>
<protein>
    <submittedName>
        <fullName evidence="3">Universal stress protein</fullName>
    </submittedName>
</protein>
<proteinExistence type="inferred from homology"/>
<reference evidence="3 4" key="1">
    <citation type="submission" date="2019-09" db="EMBL/GenBank/DDBJ databases">
        <title>Nocardioides panacisoli sp. nov., isolated from the soil of a ginseng field.</title>
        <authorList>
            <person name="Cho C."/>
        </authorList>
    </citation>
    <scope>NUCLEOTIDE SEQUENCE [LARGE SCALE GENOMIC DNA]</scope>
    <source>
        <strain evidence="3 4">BN140041</strain>
    </source>
</reference>
<dbReference type="Proteomes" id="UP000324351">
    <property type="component" value="Unassembled WGS sequence"/>
</dbReference>
<dbReference type="Gene3D" id="3.40.50.620">
    <property type="entry name" value="HUPs"/>
    <property type="match status" value="2"/>
</dbReference>
<evidence type="ECO:0000259" key="2">
    <source>
        <dbReference type="Pfam" id="PF00582"/>
    </source>
</evidence>
<evidence type="ECO:0000256" key="1">
    <source>
        <dbReference type="ARBA" id="ARBA00008791"/>
    </source>
</evidence>
<feature type="domain" description="UspA" evidence="2">
    <location>
        <begin position="11"/>
        <end position="148"/>
    </location>
</feature>
<keyword evidence="4" id="KW-1185">Reference proteome</keyword>
<dbReference type="Pfam" id="PF00582">
    <property type="entry name" value="Usp"/>
    <property type="match status" value="2"/>
</dbReference>